<dbReference type="CDD" id="cd14958">
    <property type="entry name" value="NHL_PAL_like"/>
    <property type="match status" value="1"/>
</dbReference>
<dbReference type="Gene3D" id="2.120.10.30">
    <property type="entry name" value="TolB, C-terminal domain"/>
    <property type="match status" value="1"/>
</dbReference>
<dbReference type="SUPFAM" id="SSF101898">
    <property type="entry name" value="NHL repeat"/>
    <property type="match status" value="1"/>
</dbReference>
<keyword evidence="1" id="KW-0732">Signal</keyword>
<dbReference type="PROSITE" id="PS51125">
    <property type="entry name" value="NHL"/>
    <property type="match status" value="3"/>
</dbReference>
<sequence>MVELGSGDYLYETSGEDWGNLPDDWTYKEATAVAVDEKDNVYVFNRGTHPMVVLNSEGDVIDTWGDGQFSNPHGVTIGPDGNVYCVDNADHTVRKYTAGGELLMELQAGRPAPAMSGDPFSTPAHLAVDARNGNMYVADGYSNARVHKYDPDGRLLLSWGESGTDPGQFNIVHNVVVDREGFVYVADRENQRVQVFDADGKFETQWNDMSRVAAICMDDSDDQLVYLGEYFCGIGSNEMGTNLGPRVSIMNRQGEVLARLGNLSYGEEPGRFYSPHGIAVDSKGDIYVAEVSWSDYGTNLEPPRELRSMQKLIKKYGVRIAEDGPHRG</sequence>
<proteinExistence type="predicted"/>
<dbReference type="PANTHER" id="PTHR10680:SF38">
    <property type="entry name" value="BLL1368 PROTEIN"/>
    <property type="match status" value="1"/>
</dbReference>
<dbReference type="EMBL" id="UINC01095139">
    <property type="protein sequence ID" value="SVC50979.1"/>
    <property type="molecule type" value="Genomic_DNA"/>
</dbReference>
<dbReference type="InterPro" id="IPR001258">
    <property type="entry name" value="NHL_repeat"/>
</dbReference>
<dbReference type="AlphaFoldDB" id="A0A382MQ86"/>
<dbReference type="PANTHER" id="PTHR10680">
    <property type="entry name" value="PEPTIDYL-GLYCINE ALPHA-AMIDATING MONOOXYGENASE"/>
    <property type="match status" value="1"/>
</dbReference>
<evidence type="ECO:0000256" key="2">
    <source>
        <dbReference type="ARBA" id="ARBA00022737"/>
    </source>
</evidence>
<evidence type="ECO:0000313" key="4">
    <source>
        <dbReference type="EMBL" id="SVC50979.1"/>
    </source>
</evidence>
<evidence type="ECO:0000256" key="1">
    <source>
        <dbReference type="ARBA" id="ARBA00022729"/>
    </source>
</evidence>
<reference evidence="4" key="1">
    <citation type="submission" date="2018-05" db="EMBL/GenBank/DDBJ databases">
        <authorList>
            <person name="Lanie J.A."/>
            <person name="Ng W.-L."/>
            <person name="Kazmierczak K.M."/>
            <person name="Andrzejewski T.M."/>
            <person name="Davidsen T.M."/>
            <person name="Wayne K.J."/>
            <person name="Tettelin H."/>
            <person name="Glass J.I."/>
            <person name="Rusch D."/>
            <person name="Podicherti R."/>
            <person name="Tsui H.-C.T."/>
            <person name="Winkler M.E."/>
        </authorList>
    </citation>
    <scope>NUCLEOTIDE SEQUENCE</scope>
</reference>
<protein>
    <recommendedName>
        <fullName evidence="5">Peptidylamidoglycolate lyase</fullName>
    </recommendedName>
</protein>
<organism evidence="4">
    <name type="scientific">marine metagenome</name>
    <dbReference type="NCBI Taxonomy" id="408172"/>
    <lineage>
        <taxon>unclassified sequences</taxon>
        <taxon>metagenomes</taxon>
        <taxon>ecological metagenomes</taxon>
    </lineage>
</organism>
<dbReference type="InterPro" id="IPR011042">
    <property type="entry name" value="6-blade_b-propeller_TolB-like"/>
</dbReference>
<evidence type="ECO:0000256" key="3">
    <source>
        <dbReference type="ARBA" id="ARBA00023180"/>
    </source>
</evidence>
<keyword evidence="2" id="KW-0677">Repeat</keyword>
<evidence type="ECO:0008006" key="5">
    <source>
        <dbReference type="Google" id="ProtNLM"/>
    </source>
</evidence>
<name>A0A382MQ86_9ZZZZ</name>
<dbReference type="Pfam" id="PF01436">
    <property type="entry name" value="NHL"/>
    <property type="match status" value="3"/>
</dbReference>
<keyword evidence="3" id="KW-0325">Glycoprotein</keyword>
<gene>
    <name evidence="4" type="ORF">METZ01_LOCUS303833</name>
</gene>
<accession>A0A382MQ86</accession>